<dbReference type="EMBL" id="OU963866">
    <property type="protein sequence ID" value="CAH0390243.1"/>
    <property type="molecule type" value="Genomic_DNA"/>
</dbReference>
<sequence>MTEFFNNQLRTTAFEAPAGTDLTPSADIPPGDLAKKPKVSSATVKAYTWLHRNDSCVANTARGIAKAVVAESLLSTFSLQGGRAKNKPHKRPFNALALYSLIIRVVRAVWKSRCTDYEEQVEKTLKQFLIDCNPTHAEKTE</sequence>
<organism evidence="1 2">
    <name type="scientific">Bemisia tabaci</name>
    <name type="common">Sweetpotato whitefly</name>
    <name type="synonym">Aleurodes tabaci</name>
    <dbReference type="NCBI Taxonomy" id="7038"/>
    <lineage>
        <taxon>Eukaryota</taxon>
        <taxon>Metazoa</taxon>
        <taxon>Ecdysozoa</taxon>
        <taxon>Arthropoda</taxon>
        <taxon>Hexapoda</taxon>
        <taxon>Insecta</taxon>
        <taxon>Pterygota</taxon>
        <taxon>Neoptera</taxon>
        <taxon>Paraneoptera</taxon>
        <taxon>Hemiptera</taxon>
        <taxon>Sternorrhyncha</taxon>
        <taxon>Aleyrodoidea</taxon>
        <taxon>Aleyrodidae</taxon>
        <taxon>Aleyrodinae</taxon>
        <taxon>Bemisia</taxon>
    </lineage>
</organism>
<dbReference type="AlphaFoldDB" id="A0A9P0AGH4"/>
<name>A0A9P0AGH4_BEMTA</name>
<gene>
    <name evidence="1" type="ORF">BEMITA_LOCUS8985</name>
</gene>
<proteinExistence type="predicted"/>
<protein>
    <submittedName>
        <fullName evidence="1">Uncharacterized protein</fullName>
    </submittedName>
</protein>
<evidence type="ECO:0000313" key="1">
    <source>
        <dbReference type="EMBL" id="CAH0390243.1"/>
    </source>
</evidence>
<accession>A0A9P0AGH4</accession>
<keyword evidence="2" id="KW-1185">Reference proteome</keyword>
<reference evidence="1" key="1">
    <citation type="submission" date="2021-12" db="EMBL/GenBank/DDBJ databases">
        <authorList>
            <person name="King R."/>
        </authorList>
    </citation>
    <scope>NUCLEOTIDE SEQUENCE</scope>
</reference>
<dbReference type="Proteomes" id="UP001152759">
    <property type="component" value="Chromosome 5"/>
</dbReference>
<evidence type="ECO:0000313" key="2">
    <source>
        <dbReference type="Proteomes" id="UP001152759"/>
    </source>
</evidence>